<accession>A0A0T5X9K6</accession>
<keyword evidence="4" id="KW-1185">Reference proteome</keyword>
<dbReference type="InterPro" id="IPR042099">
    <property type="entry name" value="ANL_N_sf"/>
</dbReference>
<dbReference type="InterPro" id="IPR050237">
    <property type="entry name" value="ATP-dep_AMP-bd_enzyme"/>
</dbReference>
<sequence length="493" mass="54388">MRLDRLDKEIESICRRFPWDRAIWFNGVWWSRGAFWGLVEAVTEKLYDSGFKSGMHLGLVMPNCPSFWAHVLAAWRLGGAVVPYNHREPVNAVTSALKHAKVSMVVLSKERSNLVDELNREHIPWGLALYDAPFKESVQALPEYPGQEGVAVIFYTSGTGGKPKAVPLSHLSLYMNAISCIDQVEPIKDGDILLNALPNSHVLGFSICGLLPLLLNLSQCMLSSFMPVKNVLEAIRSSEANVLVGVPMMYQFITSALSKGESLPRRIKAAISGGDKFPFALDEILEKYLGIGVLEGYGLTEASPVVAVNRSYSARKLGTVGPALPIVETKVCDHEGKELPKEHEGVLWIRGASVADGYFEDDGLTGAFFKDGWFNTGDIVSIDDDGYIRLHSRESDVIMVGGFKVFPEEVEEILLKHPSVKEAAVIGVNQSMSGQIVKAFIVPKLDKQPAKRDIWSHCRRLLASYKIPKIIEFVDNLPKTALGKAKRSALREG</sequence>
<organism evidence="3 4">
    <name type="scientific">Acetomicrobium hydrogeniformans ATCC BAA-1850</name>
    <dbReference type="NCBI Taxonomy" id="592015"/>
    <lineage>
        <taxon>Bacteria</taxon>
        <taxon>Thermotogati</taxon>
        <taxon>Synergistota</taxon>
        <taxon>Synergistia</taxon>
        <taxon>Synergistales</taxon>
        <taxon>Acetomicrobiaceae</taxon>
        <taxon>Acetomicrobium</taxon>
    </lineage>
</organism>
<dbReference type="Pfam" id="PF13193">
    <property type="entry name" value="AMP-binding_C"/>
    <property type="match status" value="1"/>
</dbReference>
<dbReference type="AlphaFoldDB" id="A0A0T5X9K6"/>
<dbReference type="GO" id="GO:0016878">
    <property type="term" value="F:acid-thiol ligase activity"/>
    <property type="evidence" value="ECO:0007669"/>
    <property type="project" value="UniProtKB-ARBA"/>
</dbReference>
<dbReference type="PANTHER" id="PTHR43767:SF1">
    <property type="entry name" value="NONRIBOSOMAL PEPTIDE SYNTHASE PES1 (EUROFUNG)-RELATED"/>
    <property type="match status" value="1"/>
</dbReference>
<evidence type="ECO:0000259" key="1">
    <source>
        <dbReference type="Pfam" id="PF00501"/>
    </source>
</evidence>
<dbReference type="Pfam" id="PF00501">
    <property type="entry name" value="AMP-binding"/>
    <property type="match status" value="1"/>
</dbReference>
<gene>
    <name evidence="3" type="ORF">HMPREF1705_04239</name>
</gene>
<dbReference type="Proteomes" id="UP000005273">
    <property type="component" value="Unassembled WGS sequence"/>
</dbReference>
<proteinExistence type="predicted"/>
<dbReference type="InterPro" id="IPR045851">
    <property type="entry name" value="AMP-bd_C_sf"/>
</dbReference>
<reference evidence="4" key="1">
    <citation type="submission" date="2012-09" db="EMBL/GenBank/DDBJ databases">
        <authorList>
            <person name="Weinstock G."/>
            <person name="Sodergren E."/>
            <person name="Clifton S."/>
            <person name="Fulton L."/>
            <person name="Fulton B."/>
            <person name="Courtney L."/>
            <person name="Fronick C."/>
            <person name="Harrison M."/>
            <person name="Strong C."/>
            <person name="Farmer C."/>
            <person name="Delehaunty K."/>
            <person name="Markovic C."/>
            <person name="Hall O."/>
            <person name="Minx P."/>
            <person name="Tomlinson C."/>
            <person name="Mitreva M."/>
            <person name="Nelson J."/>
            <person name="Hou S."/>
            <person name="Wollam A."/>
            <person name="Pepin K.H."/>
            <person name="Johnson M."/>
            <person name="Bhonagiri V."/>
            <person name="Nash W.E."/>
            <person name="Suruliraj S."/>
            <person name="Warren W."/>
            <person name="Chinwalla A."/>
            <person name="Mardis E.R."/>
            <person name="Wilson R.K."/>
        </authorList>
    </citation>
    <scope>NUCLEOTIDE SEQUENCE [LARGE SCALE GENOMIC DNA]</scope>
    <source>
        <strain evidence="4">OS1</strain>
    </source>
</reference>
<protein>
    <submittedName>
        <fullName evidence="3">AMP-binding enzyme</fullName>
    </submittedName>
</protein>
<dbReference type="EMBL" id="ACJX03000001">
    <property type="protein sequence ID" value="KRT34982.1"/>
    <property type="molecule type" value="Genomic_DNA"/>
</dbReference>
<feature type="domain" description="AMP-binding enzyme C-terminal" evidence="2">
    <location>
        <begin position="409"/>
        <end position="484"/>
    </location>
</feature>
<dbReference type="SUPFAM" id="SSF56801">
    <property type="entry name" value="Acetyl-CoA synthetase-like"/>
    <property type="match status" value="1"/>
</dbReference>
<feature type="domain" description="AMP-dependent synthetase/ligase" evidence="1">
    <location>
        <begin position="13"/>
        <end position="359"/>
    </location>
</feature>
<dbReference type="STRING" id="592015.HMPREF1705_04239"/>
<dbReference type="InterPro" id="IPR000873">
    <property type="entry name" value="AMP-dep_synth/lig_dom"/>
</dbReference>
<comment type="caution">
    <text evidence="3">The sequence shown here is derived from an EMBL/GenBank/DDBJ whole genome shotgun (WGS) entry which is preliminary data.</text>
</comment>
<name>A0A0T5X9K6_9BACT</name>
<dbReference type="InterPro" id="IPR025110">
    <property type="entry name" value="AMP-bd_C"/>
</dbReference>
<evidence type="ECO:0000313" key="3">
    <source>
        <dbReference type="EMBL" id="KRT34982.1"/>
    </source>
</evidence>
<evidence type="ECO:0000259" key="2">
    <source>
        <dbReference type="Pfam" id="PF13193"/>
    </source>
</evidence>
<dbReference type="RefSeq" id="WP_009202366.1">
    <property type="nucleotide sequence ID" value="NZ_ACJX03000001.1"/>
</dbReference>
<dbReference type="Gene3D" id="3.40.50.12780">
    <property type="entry name" value="N-terminal domain of ligase-like"/>
    <property type="match status" value="1"/>
</dbReference>
<dbReference type="eggNOG" id="COG0318">
    <property type="taxonomic scope" value="Bacteria"/>
</dbReference>
<dbReference type="Gene3D" id="3.30.300.30">
    <property type="match status" value="1"/>
</dbReference>
<dbReference type="PANTHER" id="PTHR43767">
    <property type="entry name" value="LONG-CHAIN-FATTY-ACID--COA LIGASE"/>
    <property type="match status" value="1"/>
</dbReference>
<evidence type="ECO:0000313" key="4">
    <source>
        <dbReference type="Proteomes" id="UP000005273"/>
    </source>
</evidence>